<dbReference type="InterPro" id="IPR016187">
    <property type="entry name" value="CTDL_fold"/>
</dbReference>
<dbReference type="AlphaFoldDB" id="A0A8S9XJH6"/>
<dbReference type="PROSITE" id="PS50041">
    <property type="entry name" value="C_TYPE_LECTIN_2"/>
    <property type="match status" value="1"/>
</dbReference>
<protein>
    <recommendedName>
        <fullName evidence="2">C-type lectin domain-containing protein</fullName>
    </recommendedName>
</protein>
<evidence type="ECO:0000259" key="2">
    <source>
        <dbReference type="PROSITE" id="PS50041"/>
    </source>
</evidence>
<sequence>MEGIRVLIVLGIFVLVTSKSVKQSLSSITSNLHYQEDTQKTLYVRVFDDENPKTKKFELFTTEVPWEDALIKCKERHSDLATIRSKEEDDLVLKLFKNKYAPYTKSIWIGGTRLDSEKGFFWMTDGEPIDEIATNWLPGEPNDKQGKEKCVSYAWGALNVGPAGWNDLDCTTSLPYICEYY</sequence>
<dbReference type="InterPro" id="IPR016186">
    <property type="entry name" value="C-type_lectin-like/link_sf"/>
</dbReference>
<dbReference type="InterPro" id="IPR001304">
    <property type="entry name" value="C-type_lectin-like"/>
</dbReference>
<evidence type="ECO:0000313" key="3">
    <source>
        <dbReference type="EMBL" id="KAF6209143.1"/>
    </source>
</evidence>
<proteinExistence type="predicted"/>
<keyword evidence="4" id="KW-1185">Reference proteome</keyword>
<accession>A0A8S9XJH6</accession>
<evidence type="ECO:0000313" key="4">
    <source>
        <dbReference type="Proteomes" id="UP000466442"/>
    </source>
</evidence>
<feature type="domain" description="C-type lectin" evidence="2">
    <location>
        <begin position="57"/>
        <end position="179"/>
    </location>
</feature>
<dbReference type="PANTHER" id="PTHR22803">
    <property type="entry name" value="MANNOSE, PHOSPHOLIPASE, LECTIN RECEPTOR RELATED"/>
    <property type="match status" value="1"/>
</dbReference>
<name>A0A8S9XJH6_APOLU</name>
<reference evidence="3" key="1">
    <citation type="journal article" date="2021" name="Mol. Ecol. Resour.">
        <title>Apolygus lucorum genome provides insights into omnivorousness and mesophyll feeding.</title>
        <authorList>
            <person name="Liu Y."/>
            <person name="Liu H."/>
            <person name="Wang H."/>
            <person name="Huang T."/>
            <person name="Liu B."/>
            <person name="Yang B."/>
            <person name="Yin L."/>
            <person name="Li B."/>
            <person name="Zhang Y."/>
            <person name="Zhang S."/>
            <person name="Jiang F."/>
            <person name="Zhang X."/>
            <person name="Ren Y."/>
            <person name="Wang B."/>
            <person name="Wang S."/>
            <person name="Lu Y."/>
            <person name="Wu K."/>
            <person name="Fan W."/>
            <person name="Wang G."/>
        </authorList>
    </citation>
    <scope>NUCLEOTIDE SEQUENCE</scope>
    <source>
        <strain evidence="3">12Hb</strain>
    </source>
</reference>
<dbReference type="OrthoDB" id="7962197at2759"/>
<evidence type="ECO:0000256" key="1">
    <source>
        <dbReference type="SAM" id="SignalP"/>
    </source>
</evidence>
<organism evidence="3 4">
    <name type="scientific">Apolygus lucorum</name>
    <name type="common">Small green plant bug</name>
    <name type="synonym">Lygocoris lucorum</name>
    <dbReference type="NCBI Taxonomy" id="248454"/>
    <lineage>
        <taxon>Eukaryota</taxon>
        <taxon>Metazoa</taxon>
        <taxon>Ecdysozoa</taxon>
        <taxon>Arthropoda</taxon>
        <taxon>Hexapoda</taxon>
        <taxon>Insecta</taxon>
        <taxon>Pterygota</taxon>
        <taxon>Neoptera</taxon>
        <taxon>Paraneoptera</taxon>
        <taxon>Hemiptera</taxon>
        <taxon>Heteroptera</taxon>
        <taxon>Panheteroptera</taxon>
        <taxon>Cimicomorpha</taxon>
        <taxon>Miridae</taxon>
        <taxon>Mirini</taxon>
        <taxon>Apolygus</taxon>
    </lineage>
</organism>
<dbReference type="CDD" id="cd00037">
    <property type="entry name" value="CLECT"/>
    <property type="match status" value="1"/>
</dbReference>
<feature type="chain" id="PRO_5035848234" description="C-type lectin domain-containing protein" evidence="1">
    <location>
        <begin position="19"/>
        <end position="181"/>
    </location>
</feature>
<keyword evidence="1" id="KW-0732">Signal</keyword>
<gene>
    <name evidence="3" type="ORF">GE061_014887</name>
</gene>
<feature type="signal peptide" evidence="1">
    <location>
        <begin position="1"/>
        <end position="18"/>
    </location>
</feature>
<dbReference type="InterPro" id="IPR050111">
    <property type="entry name" value="C-type_lectin/snaclec_domain"/>
</dbReference>
<dbReference type="SMART" id="SM00034">
    <property type="entry name" value="CLECT"/>
    <property type="match status" value="1"/>
</dbReference>
<dbReference type="SUPFAM" id="SSF56436">
    <property type="entry name" value="C-type lectin-like"/>
    <property type="match status" value="1"/>
</dbReference>
<comment type="caution">
    <text evidence="3">The sequence shown here is derived from an EMBL/GenBank/DDBJ whole genome shotgun (WGS) entry which is preliminary data.</text>
</comment>
<dbReference type="Pfam" id="PF00059">
    <property type="entry name" value="Lectin_C"/>
    <property type="match status" value="1"/>
</dbReference>
<dbReference type="EMBL" id="WIXP02000006">
    <property type="protein sequence ID" value="KAF6209143.1"/>
    <property type="molecule type" value="Genomic_DNA"/>
</dbReference>
<dbReference type="Proteomes" id="UP000466442">
    <property type="component" value="Unassembled WGS sequence"/>
</dbReference>
<dbReference type="Gene3D" id="3.10.100.10">
    <property type="entry name" value="Mannose-Binding Protein A, subunit A"/>
    <property type="match status" value="1"/>
</dbReference>